<gene>
    <name evidence="11" type="ORF">ACFFGN_03480</name>
</gene>
<accession>A0ABV6QHK3</accession>
<dbReference type="PROSITE" id="PS50109">
    <property type="entry name" value="HIS_KIN"/>
    <property type="match status" value="1"/>
</dbReference>
<dbReference type="SUPFAM" id="SSF55874">
    <property type="entry name" value="ATPase domain of HSP90 chaperone/DNA topoisomerase II/histidine kinase"/>
    <property type="match status" value="1"/>
</dbReference>
<dbReference type="SMART" id="SM00387">
    <property type="entry name" value="HATPase_c"/>
    <property type="match status" value="1"/>
</dbReference>
<feature type="transmembrane region" description="Helical" evidence="9">
    <location>
        <begin position="125"/>
        <end position="146"/>
    </location>
</feature>
<evidence type="ECO:0000313" key="12">
    <source>
        <dbReference type="Proteomes" id="UP001589890"/>
    </source>
</evidence>
<evidence type="ECO:0000256" key="5">
    <source>
        <dbReference type="ARBA" id="ARBA00022741"/>
    </source>
</evidence>
<comment type="catalytic activity">
    <reaction evidence="1">
        <text>ATP + protein L-histidine = ADP + protein N-phospho-L-histidine.</text>
        <dbReference type="EC" id="2.7.13.3"/>
    </reaction>
</comment>
<dbReference type="Proteomes" id="UP001589890">
    <property type="component" value="Unassembled WGS sequence"/>
</dbReference>
<dbReference type="Gene3D" id="1.20.5.1930">
    <property type="match status" value="1"/>
</dbReference>
<reference evidence="11 12" key="1">
    <citation type="submission" date="2024-09" db="EMBL/GenBank/DDBJ databases">
        <authorList>
            <person name="Sun Q."/>
            <person name="Mori K."/>
        </authorList>
    </citation>
    <scope>NUCLEOTIDE SEQUENCE [LARGE SCALE GENOMIC DNA]</scope>
    <source>
        <strain evidence="11 12">CGMCC 1.15906</strain>
    </source>
</reference>
<keyword evidence="9" id="KW-0472">Membrane</keyword>
<evidence type="ECO:0000256" key="3">
    <source>
        <dbReference type="ARBA" id="ARBA00022553"/>
    </source>
</evidence>
<dbReference type="RefSeq" id="WP_380043798.1">
    <property type="nucleotide sequence ID" value="NZ_JBHLTC010000002.1"/>
</dbReference>
<evidence type="ECO:0000259" key="10">
    <source>
        <dbReference type="PROSITE" id="PS50109"/>
    </source>
</evidence>
<dbReference type="InterPro" id="IPR005467">
    <property type="entry name" value="His_kinase_dom"/>
</dbReference>
<dbReference type="PANTHER" id="PTHR24421:SF10">
    <property type="entry name" value="NITRATE_NITRITE SENSOR PROTEIN NARQ"/>
    <property type="match status" value="1"/>
</dbReference>
<evidence type="ECO:0000256" key="7">
    <source>
        <dbReference type="ARBA" id="ARBA00022840"/>
    </source>
</evidence>
<feature type="transmembrane region" description="Helical" evidence="9">
    <location>
        <begin position="99"/>
        <end position="119"/>
    </location>
</feature>
<dbReference type="InterPro" id="IPR011712">
    <property type="entry name" value="Sig_transdc_His_kin_sub3_dim/P"/>
</dbReference>
<keyword evidence="3" id="KW-0597">Phosphoprotein</keyword>
<keyword evidence="7" id="KW-0067">ATP-binding</keyword>
<keyword evidence="4" id="KW-0808">Transferase</keyword>
<evidence type="ECO:0000256" key="6">
    <source>
        <dbReference type="ARBA" id="ARBA00022777"/>
    </source>
</evidence>
<dbReference type="PANTHER" id="PTHR24421">
    <property type="entry name" value="NITRATE/NITRITE SENSOR PROTEIN NARX-RELATED"/>
    <property type="match status" value="1"/>
</dbReference>
<keyword evidence="8" id="KW-0902">Two-component regulatory system</keyword>
<organism evidence="11 12">
    <name type="scientific">Kribbella deserti</name>
    <dbReference type="NCBI Taxonomy" id="1926257"/>
    <lineage>
        <taxon>Bacteria</taxon>
        <taxon>Bacillati</taxon>
        <taxon>Actinomycetota</taxon>
        <taxon>Actinomycetes</taxon>
        <taxon>Propionibacteriales</taxon>
        <taxon>Kribbellaceae</taxon>
        <taxon>Kribbella</taxon>
    </lineage>
</organism>
<dbReference type="InterPro" id="IPR050482">
    <property type="entry name" value="Sensor_HK_TwoCompSys"/>
</dbReference>
<keyword evidence="6 11" id="KW-0418">Kinase</keyword>
<dbReference type="GO" id="GO:0016301">
    <property type="term" value="F:kinase activity"/>
    <property type="evidence" value="ECO:0007669"/>
    <property type="project" value="UniProtKB-KW"/>
</dbReference>
<dbReference type="InterPro" id="IPR003594">
    <property type="entry name" value="HATPase_dom"/>
</dbReference>
<sequence>MLKSVRAVSGLPLVATAVYVVVFWLPVDNRSSWSVPVHVALIALVTFGLLLRSWSPEVAFGLVGTVTFVGAALQITHDPFIGAAWTLYPLAVKRAADRFPSAGATAFGVVLVAVVVLGAPDGSAAARYLTVSLLVLTGAWALGTATRRELVEAERRLSAEKDRAVAAERLRMAREVHDVVSHSLGTIAIAAGVGARLDADGSARMREKLEWIERTGREALGELNAALRSVRDDAEPAERRPQPGVAELAGLAERVTAAGTPVTLDLDGLGELPPAVGLAVYRIVQEGLTNTSRHTPGSRCAVSVARGDRDVLVQINDDGSGTPPPEGPATGPGYGLVGLQERVALLGGTFEAGPRPEGGFRVRATIPIEGKVSLGD</sequence>
<feature type="domain" description="Histidine kinase" evidence="10">
    <location>
        <begin position="280"/>
        <end position="370"/>
    </location>
</feature>
<dbReference type="EC" id="2.7.13.3" evidence="2"/>
<evidence type="ECO:0000313" key="11">
    <source>
        <dbReference type="EMBL" id="MFC0623107.1"/>
    </source>
</evidence>
<keyword evidence="9" id="KW-0812">Transmembrane</keyword>
<dbReference type="Gene3D" id="3.30.565.10">
    <property type="entry name" value="Histidine kinase-like ATPase, C-terminal domain"/>
    <property type="match status" value="1"/>
</dbReference>
<keyword evidence="12" id="KW-1185">Reference proteome</keyword>
<dbReference type="InterPro" id="IPR036890">
    <property type="entry name" value="HATPase_C_sf"/>
</dbReference>
<feature type="transmembrane region" description="Helical" evidence="9">
    <location>
        <begin position="7"/>
        <end position="27"/>
    </location>
</feature>
<evidence type="ECO:0000256" key="4">
    <source>
        <dbReference type="ARBA" id="ARBA00022679"/>
    </source>
</evidence>
<evidence type="ECO:0000256" key="1">
    <source>
        <dbReference type="ARBA" id="ARBA00000085"/>
    </source>
</evidence>
<evidence type="ECO:0000256" key="9">
    <source>
        <dbReference type="SAM" id="Phobius"/>
    </source>
</evidence>
<keyword evidence="5" id="KW-0547">Nucleotide-binding</keyword>
<dbReference type="EMBL" id="JBHLTC010000002">
    <property type="protein sequence ID" value="MFC0623107.1"/>
    <property type="molecule type" value="Genomic_DNA"/>
</dbReference>
<evidence type="ECO:0000256" key="2">
    <source>
        <dbReference type="ARBA" id="ARBA00012438"/>
    </source>
</evidence>
<keyword evidence="9" id="KW-1133">Transmembrane helix</keyword>
<feature type="transmembrane region" description="Helical" evidence="9">
    <location>
        <begin position="33"/>
        <end position="51"/>
    </location>
</feature>
<dbReference type="Pfam" id="PF07730">
    <property type="entry name" value="HisKA_3"/>
    <property type="match status" value="1"/>
</dbReference>
<dbReference type="Pfam" id="PF02518">
    <property type="entry name" value="HATPase_c"/>
    <property type="match status" value="1"/>
</dbReference>
<proteinExistence type="predicted"/>
<name>A0ABV6QHK3_9ACTN</name>
<dbReference type="CDD" id="cd16917">
    <property type="entry name" value="HATPase_UhpB-NarQ-NarX-like"/>
    <property type="match status" value="1"/>
</dbReference>
<protein>
    <recommendedName>
        <fullName evidence="2">histidine kinase</fullName>
        <ecNumber evidence="2">2.7.13.3</ecNumber>
    </recommendedName>
</protein>
<evidence type="ECO:0000256" key="8">
    <source>
        <dbReference type="ARBA" id="ARBA00023012"/>
    </source>
</evidence>
<comment type="caution">
    <text evidence="11">The sequence shown here is derived from an EMBL/GenBank/DDBJ whole genome shotgun (WGS) entry which is preliminary data.</text>
</comment>